<keyword evidence="4 5" id="KW-0472">Membrane</keyword>
<dbReference type="GO" id="GO:0005886">
    <property type="term" value="C:plasma membrane"/>
    <property type="evidence" value="ECO:0007669"/>
    <property type="project" value="TreeGrafter"/>
</dbReference>
<accession>A0A9D4JVT4</accession>
<comment type="subcellular location">
    <subcellularLocation>
        <location evidence="1">Membrane</location>
        <topology evidence="1">Multi-pass membrane protein</topology>
    </subcellularLocation>
</comment>
<evidence type="ECO:0000256" key="2">
    <source>
        <dbReference type="ARBA" id="ARBA00022692"/>
    </source>
</evidence>
<keyword evidence="7" id="KW-1185">Reference proteome</keyword>
<evidence type="ECO:0000256" key="1">
    <source>
        <dbReference type="ARBA" id="ARBA00004141"/>
    </source>
</evidence>
<evidence type="ECO:0000313" key="6">
    <source>
        <dbReference type="EMBL" id="KAH3826595.1"/>
    </source>
</evidence>
<dbReference type="Proteomes" id="UP000828390">
    <property type="component" value="Unassembled WGS sequence"/>
</dbReference>
<gene>
    <name evidence="6" type="ORF">DPMN_128504</name>
</gene>
<comment type="caution">
    <text evidence="6">The sequence shown here is derived from an EMBL/GenBank/DDBJ whole genome shotgun (WGS) entry which is preliminary data.</text>
</comment>
<keyword evidence="2 5" id="KW-0812">Transmembrane</keyword>
<evidence type="ECO:0000256" key="4">
    <source>
        <dbReference type="ARBA" id="ARBA00023136"/>
    </source>
</evidence>
<organism evidence="6 7">
    <name type="scientific">Dreissena polymorpha</name>
    <name type="common">Zebra mussel</name>
    <name type="synonym">Mytilus polymorpha</name>
    <dbReference type="NCBI Taxonomy" id="45954"/>
    <lineage>
        <taxon>Eukaryota</taxon>
        <taxon>Metazoa</taxon>
        <taxon>Spiralia</taxon>
        <taxon>Lophotrochozoa</taxon>
        <taxon>Mollusca</taxon>
        <taxon>Bivalvia</taxon>
        <taxon>Autobranchia</taxon>
        <taxon>Heteroconchia</taxon>
        <taxon>Euheterodonta</taxon>
        <taxon>Imparidentia</taxon>
        <taxon>Neoheterodontei</taxon>
        <taxon>Myida</taxon>
        <taxon>Dreissenoidea</taxon>
        <taxon>Dreissenidae</taxon>
        <taxon>Dreissena</taxon>
    </lineage>
</organism>
<feature type="transmembrane region" description="Helical" evidence="5">
    <location>
        <begin position="145"/>
        <end position="169"/>
    </location>
</feature>
<sequence length="276" mass="30904">MTNVFGTASTWAKLALLLIVVAAALHVAGFATNYWMMTETIQENLAFATGLWKAINCSGGHDSACADMDVPSEHKTVSFKAVQAFESIVLVLVVVGAIIAAMYVASERFREMSIAITITILCFVAVTLGLIAMIIWLVLVASDYYPGYSIGLCVTAFLMCFLAGVLMILDIRRYQGNSGKIRRVRPEERTEANTYDKFRDHQRSDYSFNRKFASPPPETPVTNIRQYYNPNREPYVRSPPPSYQTAWASVNSRSVRTDIQTPDVYLGRDGRKHTRY</sequence>
<feature type="transmembrane region" description="Helical" evidence="5">
    <location>
        <begin position="112"/>
        <end position="139"/>
    </location>
</feature>
<dbReference type="InterPro" id="IPR050579">
    <property type="entry name" value="PMP-22/EMP/MP20-like"/>
</dbReference>
<dbReference type="PANTHER" id="PTHR10671">
    <property type="entry name" value="EPITHELIAL MEMBRANE PROTEIN-RELATED"/>
    <property type="match status" value="1"/>
</dbReference>
<dbReference type="AlphaFoldDB" id="A0A9D4JVT4"/>
<evidence type="ECO:0000256" key="5">
    <source>
        <dbReference type="SAM" id="Phobius"/>
    </source>
</evidence>
<dbReference type="EMBL" id="JAIWYP010000005">
    <property type="protein sequence ID" value="KAH3826595.1"/>
    <property type="molecule type" value="Genomic_DNA"/>
</dbReference>
<dbReference type="Gene3D" id="1.20.140.150">
    <property type="match status" value="1"/>
</dbReference>
<dbReference type="PANTHER" id="PTHR10671:SF108">
    <property type="entry name" value="CLAUDIN FAMILY PROTEIN-RELATED"/>
    <property type="match status" value="1"/>
</dbReference>
<evidence type="ECO:0000256" key="3">
    <source>
        <dbReference type="ARBA" id="ARBA00022989"/>
    </source>
</evidence>
<reference evidence="6" key="2">
    <citation type="submission" date="2020-11" db="EMBL/GenBank/DDBJ databases">
        <authorList>
            <person name="McCartney M.A."/>
            <person name="Auch B."/>
            <person name="Kono T."/>
            <person name="Mallez S."/>
            <person name="Becker A."/>
            <person name="Gohl D.M."/>
            <person name="Silverstein K.A.T."/>
            <person name="Koren S."/>
            <person name="Bechman K.B."/>
            <person name="Herman A."/>
            <person name="Abrahante J.E."/>
            <person name="Garbe J."/>
        </authorList>
    </citation>
    <scope>NUCLEOTIDE SEQUENCE</scope>
    <source>
        <strain evidence="6">Duluth1</strain>
        <tissue evidence="6">Whole animal</tissue>
    </source>
</reference>
<name>A0A9D4JVT4_DREPO</name>
<evidence type="ECO:0000313" key="7">
    <source>
        <dbReference type="Proteomes" id="UP000828390"/>
    </source>
</evidence>
<proteinExistence type="predicted"/>
<feature type="transmembrane region" description="Helical" evidence="5">
    <location>
        <begin position="84"/>
        <end position="105"/>
    </location>
</feature>
<protein>
    <submittedName>
        <fullName evidence="6">Uncharacterized protein</fullName>
    </submittedName>
</protein>
<reference evidence="6" key="1">
    <citation type="journal article" date="2019" name="bioRxiv">
        <title>The Genome of the Zebra Mussel, Dreissena polymorpha: A Resource for Invasive Species Research.</title>
        <authorList>
            <person name="McCartney M.A."/>
            <person name="Auch B."/>
            <person name="Kono T."/>
            <person name="Mallez S."/>
            <person name="Zhang Y."/>
            <person name="Obille A."/>
            <person name="Becker A."/>
            <person name="Abrahante J.E."/>
            <person name="Garbe J."/>
            <person name="Badalamenti J.P."/>
            <person name="Herman A."/>
            <person name="Mangelson H."/>
            <person name="Liachko I."/>
            <person name="Sullivan S."/>
            <person name="Sone E.D."/>
            <person name="Koren S."/>
            <person name="Silverstein K.A.T."/>
            <person name="Beckman K.B."/>
            <person name="Gohl D.M."/>
        </authorList>
    </citation>
    <scope>NUCLEOTIDE SEQUENCE</scope>
    <source>
        <strain evidence="6">Duluth1</strain>
        <tissue evidence="6">Whole animal</tissue>
    </source>
</reference>
<keyword evidence="3 5" id="KW-1133">Transmembrane helix</keyword>